<dbReference type="SUPFAM" id="SSF53756">
    <property type="entry name" value="UDP-Glycosyltransferase/glycogen phosphorylase"/>
    <property type="match status" value="1"/>
</dbReference>
<gene>
    <name evidence="4" type="ORF">INS90_08275</name>
</gene>
<evidence type="ECO:0000256" key="2">
    <source>
        <dbReference type="ARBA" id="ARBA00022679"/>
    </source>
</evidence>
<dbReference type="Gene3D" id="3.40.50.2000">
    <property type="entry name" value="Glycogen Phosphorylase B"/>
    <property type="match status" value="2"/>
</dbReference>
<feature type="domain" description="Glycosyltransferase subfamily 4-like N-terminal" evidence="3">
    <location>
        <begin position="23"/>
        <end position="175"/>
    </location>
</feature>
<sequence>MHVLWAPSWYPTDDHPLNGSFFAEQAQMLRDAGMEVGVIALDPHSFWQGRPGPVEPSADGRVLRRAVPVLPKGVVPGDQALIGHYAKPLAAAYEATHGRPDVVHAHSVFPGLLLARALADHWGIPFGVTEHRPSSLERSPGPRLTAISRAVSRTQFRLTVSTGMARRATDFYGLDFEALPLPVSPAFMEVERERGEDGHVVFLHLSMLDRNKRPEETVRAFAHVHRQDAATRLIVGGGTAERVAQVREVASVLGVSEAVTFLGEVAREHVPALMANADCHVLFSAQEAGGVVFSEAHATGTPSIASATDGGTFQVTKETGMVVPIDDVGSLARAMVDMIGAKKAGAFDRDSVRAAARSRVSAHAYATRTAEIYRGASGL</sequence>
<evidence type="ECO:0000259" key="3">
    <source>
        <dbReference type="Pfam" id="PF13439"/>
    </source>
</evidence>
<dbReference type="PANTHER" id="PTHR12526">
    <property type="entry name" value="GLYCOSYLTRANSFERASE"/>
    <property type="match status" value="1"/>
</dbReference>
<dbReference type="Pfam" id="PF13692">
    <property type="entry name" value="Glyco_trans_1_4"/>
    <property type="match status" value="1"/>
</dbReference>
<reference evidence="4 5" key="1">
    <citation type="submission" date="2020-10" db="EMBL/GenBank/DDBJ databases">
        <title>Trueperella pecoris sp. nov. isolated from bovine and porcine specimens.</title>
        <authorList>
            <person name="Schoenecker L."/>
            <person name="Schnydrig P."/>
            <person name="Brodard I."/>
            <person name="Thomann A."/>
            <person name="Hemphill A."/>
            <person name="Rodriguez-Campos S."/>
            <person name="Perreten V."/>
            <person name="Jores J."/>
            <person name="Kittl S."/>
        </authorList>
    </citation>
    <scope>NUCLEOTIDE SEQUENCE [LARGE SCALE GENOMIC DNA]</scope>
    <source>
        <strain evidence="4 5">19OD0592</strain>
    </source>
</reference>
<name>A0A7M1QZJ4_9ACTO</name>
<evidence type="ECO:0000313" key="5">
    <source>
        <dbReference type="Proteomes" id="UP000594961"/>
    </source>
</evidence>
<dbReference type="Proteomes" id="UP000594961">
    <property type="component" value="Chromosome"/>
</dbReference>
<evidence type="ECO:0000256" key="1">
    <source>
        <dbReference type="ARBA" id="ARBA00022676"/>
    </source>
</evidence>
<accession>A0A7M1QZJ4</accession>
<dbReference type="EMBL" id="CP063212">
    <property type="protein sequence ID" value="QOR47251.1"/>
    <property type="molecule type" value="Genomic_DNA"/>
</dbReference>
<dbReference type="PANTHER" id="PTHR12526:SF638">
    <property type="entry name" value="SPORE COAT PROTEIN SA"/>
    <property type="match status" value="1"/>
</dbReference>
<protein>
    <submittedName>
        <fullName evidence="4">Glycosyltransferase</fullName>
    </submittedName>
</protein>
<keyword evidence="1" id="KW-0328">Glycosyltransferase</keyword>
<organism evidence="4 5">
    <name type="scientific">Trueperella pecoris</name>
    <dbReference type="NCBI Taxonomy" id="2733571"/>
    <lineage>
        <taxon>Bacteria</taxon>
        <taxon>Bacillati</taxon>
        <taxon>Actinomycetota</taxon>
        <taxon>Actinomycetes</taxon>
        <taxon>Actinomycetales</taxon>
        <taxon>Actinomycetaceae</taxon>
        <taxon>Trueperella</taxon>
    </lineage>
</organism>
<proteinExistence type="predicted"/>
<keyword evidence="2 4" id="KW-0808">Transferase</keyword>
<dbReference type="AlphaFoldDB" id="A0A7M1QZJ4"/>
<dbReference type="GO" id="GO:0016757">
    <property type="term" value="F:glycosyltransferase activity"/>
    <property type="evidence" value="ECO:0007669"/>
    <property type="project" value="UniProtKB-KW"/>
</dbReference>
<dbReference type="RefSeq" id="WP_197552302.1">
    <property type="nucleotide sequence ID" value="NZ_CP063212.1"/>
</dbReference>
<dbReference type="Pfam" id="PF13439">
    <property type="entry name" value="Glyco_transf_4"/>
    <property type="match status" value="1"/>
</dbReference>
<evidence type="ECO:0000313" key="4">
    <source>
        <dbReference type="EMBL" id="QOR47251.1"/>
    </source>
</evidence>
<dbReference type="InterPro" id="IPR028098">
    <property type="entry name" value="Glyco_trans_4-like_N"/>
</dbReference>